<keyword evidence="3" id="KW-0378">Hydrolase</keyword>
<evidence type="ECO:0000256" key="1">
    <source>
        <dbReference type="SAM" id="SignalP"/>
    </source>
</evidence>
<dbReference type="PATRIC" id="fig|693979.3.peg.804"/>
<feature type="chain" id="PRO_5003210944" evidence="1">
    <location>
        <begin position="20"/>
        <end position="352"/>
    </location>
</feature>
<dbReference type="Gene3D" id="3.60.10.10">
    <property type="entry name" value="Endonuclease/exonuclease/phosphatase"/>
    <property type="match status" value="1"/>
</dbReference>
<dbReference type="SUPFAM" id="SSF56219">
    <property type="entry name" value="DNase I-like"/>
    <property type="match status" value="1"/>
</dbReference>
<dbReference type="PANTHER" id="PTHR41349">
    <property type="match status" value="1"/>
</dbReference>
<dbReference type="Pfam" id="PF03372">
    <property type="entry name" value="Exo_endo_phos"/>
    <property type="match status" value="1"/>
</dbReference>
<accession>E6SNV7</accession>
<evidence type="ECO:0000313" key="3">
    <source>
        <dbReference type="EMBL" id="ADV42775.1"/>
    </source>
</evidence>
<gene>
    <name evidence="3" type="ordered locus">Bache_0753</name>
</gene>
<dbReference type="STRING" id="693979.Bache_0753"/>
<reference key="1">
    <citation type="submission" date="2010-11" db="EMBL/GenBank/DDBJ databases">
        <title>The complete genome of Bacteroides helcogenes P 36-108.</title>
        <authorList>
            <consortium name="US DOE Joint Genome Institute (JGI-PGF)"/>
            <person name="Lucas S."/>
            <person name="Copeland A."/>
            <person name="Lapidus A."/>
            <person name="Bruce D."/>
            <person name="Goodwin L."/>
            <person name="Pitluck S."/>
            <person name="Kyrpides N."/>
            <person name="Mavromatis K."/>
            <person name="Ivanova N."/>
            <person name="Zeytun A."/>
            <person name="Brettin T."/>
            <person name="Detter J.C."/>
            <person name="Tapia R."/>
            <person name="Han C."/>
            <person name="Land M."/>
            <person name="Hauser L."/>
            <person name="Markowitz V."/>
            <person name="Cheng J.-F."/>
            <person name="Hugenholtz P."/>
            <person name="Woyke T."/>
            <person name="Wu D."/>
            <person name="Gronow S."/>
            <person name="Wellnitz S."/>
            <person name="Brambilla E."/>
            <person name="Klenk H.-P."/>
            <person name="Eisen J.A."/>
        </authorList>
    </citation>
    <scope>NUCLEOTIDE SEQUENCE</scope>
    <source>
        <strain>P 36-108</strain>
    </source>
</reference>
<protein>
    <submittedName>
        <fullName evidence="3">Endonuclease/exonuclease/phosphatase</fullName>
    </submittedName>
</protein>
<feature type="domain" description="Endonuclease/exonuclease/phosphatase" evidence="2">
    <location>
        <begin position="28"/>
        <end position="332"/>
    </location>
</feature>
<dbReference type="GO" id="GO:0004519">
    <property type="term" value="F:endonuclease activity"/>
    <property type="evidence" value="ECO:0007669"/>
    <property type="project" value="UniProtKB-KW"/>
</dbReference>
<dbReference type="InterPro" id="IPR036691">
    <property type="entry name" value="Endo/exonu/phosph_ase_sf"/>
</dbReference>
<keyword evidence="4" id="KW-1185">Reference proteome</keyword>
<dbReference type="HOGENOM" id="CLU_049141_0_0_10"/>
<dbReference type="KEGG" id="bhl:Bache_0753"/>
<name>E6SNV7_BACT6</name>
<sequence>MKKLILLCLLLLASTLGRSQEKNEFTVLQWNIWQEGTKVPGGYDAIVNEIVRLKPDFVTFSEVRNYRNTRFCDRIVQSLKSKGENYYSFYSYDTGLLSRHPITDSLTVFPEKDDHGSIYKMTSHINGHKIAVYTAHLDYLNDAYYNVRGYDGSTWKEIPVPQTVREVLEVNDASLRDDAIRKFIDAARKDIEEGTVVILGGDFNEPSHLDWTRETKDLYDHNGLIVPWTVSLLLDNNGFIDTYRELHPDVSAYPGFTFPADNPLAKVENLTWAPKSDERDRIDYIFFYPHPAIRLKDAAIFGPQGSIVKSQRVTEKTKDKFVLPAGVWPTDHKGLLVTFKIKPFSATHASSL</sequence>
<dbReference type="EMBL" id="CP002352">
    <property type="protein sequence ID" value="ADV42775.1"/>
    <property type="molecule type" value="Genomic_DNA"/>
</dbReference>
<evidence type="ECO:0000259" key="2">
    <source>
        <dbReference type="Pfam" id="PF03372"/>
    </source>
</evidence>
<evidence type="ECO:0000313" key="4">
    <source>
        <dbReference type="Proteomes" id="UP000008630"/>
    </source>
</evidence>
<feature type="signal peptide" evidence="1">
    <location>
        <begin position="1"/>
        <end position="19"/>
    </location>
</feature>
<reference evidence="3 4" key="2">
    <citation type="journal article" date="2011" name="Stand. Genomic Sci.">
        <title>Complete genome sequence of Bacteroides helcogenes type strain (P 36-108).</title>
        <authorList>
            <person name="Pati A."/>
            <person name="Gronow S."/>
            <person name="Zeytun A."/>
            <person name="Lapidus A."/>
            <person name="Nolan M."/>
            <person name="Hammon N."/>
            <person name="Deshpande S."/>
            <person name="Cheng J.F."/>
            <person name="Tapia R."/>
            <person name="Han C."/>
            <person name="Goodwin L."/>
            <person name="Pitluck S."/>
            <person name="Liolios K."/>
            <person name="Pagani I."/>
            <person name="Ivanova N."/>
            <person name="Mavromatis K."/>
            <person name="Chen A."/>
            <person name="Palaniappan K."/>
            <person name="Land M."/>
            <person name="Hauser L."/>
            <person name="Chang Y.J."/>
            <person name="Jeffries C.D."/>
            <person name="Detter J.C."/>
            <person name="Brambilla E."/>
            <person name="Rohde M."/>
            <person name="Goker M."/>
            <person name="Woyke T."/>
            <person name="Bristow J."/>
            <person name="Eisen J.A."/>
            <person name="Markowitz V."/>
            <person name="Hugenholtz P."/>
            <person name="Kyrpides N.C."/>
            <person name="Klenk H.P."/>
            <person name="Lucas S."/>
        </authorList>
    </citation>
    <scope>NUCLEOTIDE SEQUENCE [LARGE SCALE GENOMIC DNA]</scope>
    <source>
        <strain evidence="4">ATCC 35417 / DSM 20613 / JCM 6297 / CCUG 15421 / P 36-108</strain>
    </source>
</reference>
<organism evidence="3 4">
    <name type="scientific">Bacteroides helcogenes (strain ATCC 35417 / DSM 20613 / JCM 6297 / CCUG 15421 / P 36-108)</name>
    <dbReference type="NCBI Taxonomy" id="693979"/>
    <lineage>
        <taxon>Bacteria</taxon>
        <taxon>Pseudomonadati</taxon>
        <taxon>Bacteroidota</taxon>
        <taxon>Bacteroidia</taxon>
        <taxon>Bacteroidales</taxon>
        <taxon>Bacteroidaceae</taxon>
        <taxon>Bacteroides</taxon>
    </lineage>
</organism>
<dbReference type="Proteomes" id="UP000008630">
    <property type="component" value="Chromosome"/>
</dbReference>
<dbReference type="RefSeq" id="WP_013546390.1">
    <property type="nucleotide sequence ID" value="NC_014933.1"/>
</dbReference>
<keyword evidence="3" id="KW-0540">Nuclease</keyword>
<keyword evidence="1" id="KW-0732">Signal</keyword>
<dbReference type="InterPro" id="IPR005135">
    <property type="entry name" value="Endo/exonuclease/phosphatase"/>
</dbReference>
<keyword evidence="3" id="KW-0255">Endonuclease</keyword>
<dbReference type="AlphaFoldDB" id="E6SNV7"/>
<dbReference type="PANTHER" id="PTHR41349:SF1">
    <property type="entry name" value="PROTEIN CBG08683"/>
    <property type="match status" value="1"/>
</dbReference>
<dbReference type="OrthoDB" id="9794261at2"/>
<proteinExistence type="predicted"/>
<dbReference type="eggNOG" id="COG3021">
    <property type="taxonomic scope" value="Bacteria"/>
</dbReference>